<dbReference type="PANTHER" id="PTHR11339">
    <property type="entry name" value="EXTRACELLULAR MATRIX GLYCOPROTEIN RELATED"/>
    <property type="match status" value="1"/>
</dbReference>
<keyword evidence="2" id="KW-0325">Glycoprotein</keyword>
<evidence type="ECO:0000256" key="1">
    <source>
        <dbReference type="ARBA" id="ARBA00023157"/>
    </source>
</evidence>
<dbReference type="SMART" id="SM00216">
    <property type="entry name" value="VWD"/>
    <property type="match status" value="2"/>
</dbReference>
<feature type="domain" description="VWFD" evidence="5">
    <location>
        <begin position="732"/>
        <end position="777"/>
    </location>
</feature>
<dbReference type="InterPro" id="IPR025615">
    <property type="entry name" value="TILa_dom"/>
</dbReference>
<dbReference type="Pfam" id="PF08742">
    <property type="entry name" value="C8"/>
    <property type="match status" value="3"/>
</dbReference>
<dbReference type="AlphaFoldDB" id="A0A3Q1K905"/>
<feature type="transmembrane region" description="Helical" evidence="4">
    <location>
        <begin position="854"/>
        <end position="874"/>
    </location>
</feature>
<sequence length="875" mass="95837">MKPLNNFCNIFSKGEYFQLGDSFWTDSTCAQKCTCSASGLHCHNQPCSFSKICQKTSSHFFCQTVQRRTCTISGDPHYYTFDKALFHFQGTCTYVLSEQCGLELPYYRVEGKNEHRGSTRVAWTRLVKLYVYGETIDVPNTYQNATCGLCGNFNNDHSDDFRTRQGAVVSSDVGFANSWKTSGHDEDKDDDDHECGVHCEGLSCAACTEDQSALYNNADHCGILLSNSGPFAVCHQQLPPQSFVESCVYDLCVGGGYQPILCQALNVYASQCQQNGIQLPNWRRQGFCGMSVRCPATCINPNSTQNCPLPAQESCICDSGYILSGGVCVPEAECGCSFEDRYYRSGETVILGDDCGRRCSCSHGSMTCQSYGCGPLETCSVEQGERGCRPNSYATCWISGPGSYHTFDGVTYQYPGACRLTLAKVMESSPRSHFMVTVEKDPRGQQGFVKVLNYTTLFKSFYRSSINSIILRTSFGVTVQTVFPHFVRVTAPGIYNGSLGGLCGDYNGQPDDDYRTPDGTAVSSSQDFGDSWRDGPLSADCVDSGNSNSSGNSSEQCGILVSPHGPFTQCWATVDPQQYMEACREVIRASMNPASALCEFLRDYVLICQQRGVPLRDWRNSGCQIKVTCLNHCVYLSLDSCPSTCPSLSFPFTCDTVCQEGCQCNDGLVLNGHQCVPPTSCGCYHQGRYHEGGEQFLDGEECQHLCTCDGTTGLVQCVPNSCGPQESCRVVGEKTCGLCGNFNGNSNDDFLTPTGQIVTTPDEFGTAWKVAGNYTCSDGCGSSCHHCSNEQPARAQCQVLQAADGPFSFCHEQVDPTPYFNDCVFDVCVSGSRSQDLLCRAMQAYVSKCQQSEYSTYGVNLLTYIMCLLLILFFI</sequence>
<evidence type="ECO:0000259" key="5">
    <source>
        <dbReference type="PROSITE" id="PS51233"/>
    </source>
</evidence>
<dbReference type="InterPro" id="IPR001846">
    <property type="entry name" value="VWF_type-D"/>
</dbReference>
<dbReference type="GO" id="GO:0031012">
    <property type="term" value="C:extracellular matrix"/>
    <property type="evidence" value="ECO:0007669"/>
    <property type="project" value="TreeGrafter"/>
</dbReference>
<dbReference type="PROSITE" id="PS51233">
    <property type="entry name" value="VWFD"/>
    <property type="match status" value="3"/>
</dbReference>
<keyword evidence="1" id="KW-1015">Disulfide bond</keyword>
<feature type="region of interest" description="Disordered" evidence="3">
    <location>
        <begin position="513"/>
        <end position="532"/>
    </location>
</feature>
<evidence type="ECO:0000256" key="3">
    <source>
        <dbReference type="SAM" id="MobiDB-lite"/>
    </source>
</evidence>
<keyword evidence="4" id="KW-1133">Transmembrane helix</keyword>
<dbReference type="GeneTree" id="ENSGT00950000183155"/>
<evidence type="ECO:0000313" key="7">
    <source>
        <dbReference type="Proteomes" id="UP000265040"/>
    </source>
</evidence>
<evidence type="ECO:0000256" key="2">
    <source>
        <dbReference type="ARBA" id="ARBA00023180"/>
    </source>
</evidence>
<dbReference type="Gene3D" id="2.10.25.10">
    <property type="entry name" value="Laminin"/>
    <property type="match status" value="2"/>
</dbReference>
<dbReference type="Pfam" id="PF00094">
    <property type="entry name" value="VWD"/>
    <property type="match status" value="4"/>
</dbReference>
<reference evidence="6" key="1">
    <citation type="submission" date="2021-04" db="EMBL/GenBank/DDBJ databases">
        <authorList>
            <consortium name="Wellcome Sanger Institute Data Sharing"/>
        </authorList>
    </citation>
    <scope>NUCLEOTIDE SEQUENCE [LARGE SCALE GENOMIC DNA]</scope>
</reference>
<dbReference type="Pfam" id="PF01826">
    <property type="entry name" value="TIL"/>
    <property type="match status" value="2"/>
</dbReference>
<dbReference type="Ensembl" id="ENSATET00000030195.2">
    <property type="protein sequence ID" value="ENSATEP00000029746.2"/>
    <property type="gene ID" value="ENSATEG00000020644.2"/>
</dbReference>
<reference evidence="6" key="2">
    <citation type="submission" date="2025-08" db="UniProtKB">
        <authorList>
            <consortium name="Ensembl"/>
        </authorList>
    </citation>
    <scope>IDENTIFICATION</scope>
</reference>
<dbReference type="InterPro" id="IPR036084">
    <property type="entry name" value="Ser_inhib-like_sf"/>
</dbReference>
<evidence type="ECO:0000313" key="6">
    <source>
        <dbReference type="Ensembl" id="ENSATEP00000029746.2"/>
    </source>
</evidence>
<accession>A0A3Q1K905</accession>
<keyword evidence="4" id="KW-0472">Membrane</keyword>
<dbReference type="PANTHER" id="PTHR11339:SF374">
    <property type="entry name" value="ZONADHESIN"/>
    <property type="match status" value="1"/>
</dbReference>
<name>A0A3Q1K905_ANATE</name>
<feature type="domain" description="VWFD" evidence="5">
    <location>
        <begin position="357"/>
        <end position="542"/>
    </location>
</feature>
<dbReference type="GO" id="GO:0005615">
    <property type="term" value="C:extracellular space"/>
    <property type="evidence" value="ECO:0007669"/>
    <property type="project" value="TreeGrafter"/>
</dbReference>
<dbReference type="InterPro" id="IPR002919">
    <property type="entry name" value="TIL_dom"/>
</dbReference>
<dbReference type="InterPro" id="IPR050780">
    <property type="entry name" value="Mucin_vWF_Thrombospondin_sf"/>
</dbReference>
<dbReference type="SMART" id="SM00832">
    <property type="entry name" value="C8"/>
    <property type="match status" value="3"/>
</dbReference>
<dbReference type="InterPro" id="IPR014853">
    <property type="entry name" value="VWF/SSPO/ZAN-like_Cys-rich_dom"/>
</dbReference>
<protein>
    <recommendedName>
        <fullName evidence="5">VWFD domain-containing protein</fullName>
    </recommendedName>
</protein>
<evidence type="ECO:0000256" key="4">
    <source>
        <dbReference type="SAM" id="Phobius"/>
    </source>
</evidence>
<organism evidence="6 7">
    <name type="scientific">Anabas testudineus</name>
    <name type="common">Climbing perch</name>
    <name type="synonym">Anthias testudineus</name>
    <dbReference type="NCBI Taxonomy" id="64144"/>
    <lineage>
        <taxon>Eukaryota</taxon>
        <taxon>Metazoa</taxon>
        <taxon>Chordata</taxon>
        <taxon>Craniata</taxon>
        <taxon>Vertebrata</taxon>
        <taxon>Euteleostomi</taxon>
        <taxon>Actinopterygii</taxon>
        <taxon>Neopterygii</taxon>
        <taxon>Teleostei</taxon>
        <taxon>Neoteleostei</taxon>
        <taxon>Acanthomorphata</taxon>
        <taxon>Anabantaria</taxon>
        <taxon>Anabantiformes</taxon>
        <taxon>Anabantoidei</taxon>
        <taxon>Anabantidae</taxon>
        <taxon>Anabas</taxon>
    </lineage>
</organism>
<reference evidence="6" key="3">
    <citation type="submission" date="2025-09" db="UniProtKB">
        <authorList>
            <consortium name="Ensembl"/>
        </authorList>
    </citation>
    <scope>IDENTIFICATION</scope>
</reference>
<dbReference type="CDD" id="cd19941">
    <property type="entry name" value="TIL"/>
    <property type="match status" value="2"/>
</dbReference>
<keyword evidence="4" id="KW-0812">Transmembrane</keyword>
<keyword evidence="7" id="KW-1185">Reference proteome</keyword>
<dbReference type="SUPFAM" id="SSF57567">
    <property type="entry name" value="Serine protease inhibitors"/>
    <property type="match status" value="2"/>
</dbReference>
<proteinExistence type="predicted"/>
<dbReference type="Proteomes" id="UP000265040">
    <property type="component" value="Chromosome 19"/>
</dbReference>
<feature type="domain" description="VWFD" evidence="5">
    <location>
        <begin position="68"/>
        <end position="248"/>
    </location>
</feature>
<dbReference type="Pfam" id="PF12714">
    <property type="entry name" value="TILa"/>
    <property type="match status" value="1"/>
</dbReference>